<feature type="compositionally biased region" description="Polar residues" evidence="1">
    <location>
        <begin position="13"/>
        <end position="51"/>
    </location>
</feature>
<sequence>MPFWDKRKKKSKAGSTSEAGSRSVGTQGNTLVPPTDTAFGSRSYGAQQTYSPTPGTAPGAAAQTAIAFSEVQVPTDTLRDHSAFTNFTVPARRNADWCLLKQIMHEASVAATEGSRRIANAYAQAAGDDLLKRSTNWDDMTPETQTYLWKAQMDRYKESGDGATSRYVESVEAKAKYMYESWNPEEFARPPFSKELIQEIPCLPDYEPTLDWIDRLGIDQRNEMNAFLTNPSHHVQYDSEPGGGINAQQQIDDAYTQIEHYHQMQQNFALSIAEANGYTGEPTESNPYGEGRA</sequence>
<evidence type="ECO:0000313" key="2">
    <source>
        <dbReference type="EMBL" id="OCF36363.1"/>
    </source>
</evidence>
<keyword evidence="3" id="KW-1185">Reference proteome</keyword>
<protein>
    <submittedName>
        <fullName evidence="2">Uncharacterized protein</fullName>
    </submittedName>
</protein>
<accession>A0A1B9GZA7</accession>
<dbReference type="EMBL" id="KI669495">
    <property type="protein sequence ID" value="OCF36363.1"/>
    <property type="molecule type" value="Genomic_DNA"/>
</dbReference>
<feature type="region of interest" description="Disordered" evidence="1">
    <location>
        <begin position="1"/>
        <end position="59"/>
    </location>
</feature>
<gene>
    <name evidence="2" type="ORF">I316_01610</name>
</gene>
<name>A0A1B9GZA7_9TREE</name>
<reference evidence="3" key="2">
    <citation type="submission" date="2013-12" db="EMBL/GenBank/DDBJ databases">
        <title>Evolution of pathogenesis and genome organization in the Tremellales.</title>
        <authorList>
            <person name="Cuomo C."/>
            <person name="Litvintseva A."/>
            <person name="Heitman J."/>
            <person name="Chen Y."/>
            <person name="Sun S."/>
            <person name="Springer D."/>
            <person name="Dromer F."/>
            <person name="Young S."/>
            <person name="Zeng Q."/>
            <person name="Chapman S."/>
            <person name="Gujja S."/>
            <person name="Saif S."/>
            <person name="Birren B."/>
        </authorList>
    </citation>
    <scope>NUCLEOTIDE SEQUENCE [LARGE SCALE GENOMIC DNA]</scope>
    <source>
        <strain evidence="3">BCC8398</strain>
    </source>
</reference>
<organism evidence="2 3">
    <name type="scientific">Kwoniella heveanensis BCC8398</name>
    <dbReference type="NCBI Taxonomy" id="1296120"/>
    <lineage>
        <taxon>Eukaryota</taxon>
        <taxon>Fungi</taxon>
        <taxon>Dikarya</taxon>
        <taxon>Basidiomycota</taxon>
        <taxon>Agaricomycotina</taxon>
        <taxon>Tremellomycetes</taxon>
        <taxon>Tremellales</taxon>
        <taxon>Cryptococcaceae</taxon>
        <taxon>Kwoniella</taxon>
    </lineage>
</organism>
<dbReference type="AlphaFoldDB" id="A0A1B9GZA7"/>
<feature type="compositionally biased region" description="Basic residues" evidence="1">
    <location>
        <begin position="1"/>
        <end position="12"/>
    </location>
</feature>
<evidence type="ECO:0000256" key="1">
    <source>
        <dbReference type="SAM" id="MobiDB-lite"/>
    </source>
</evidence>
<proteinExistence type="predicted"/>
<reference evidence="2 3" key="1">
    <citation type="submission" date="2013-07" db="EMBL/GenBank/DDBJ databases">
        <title>The Genome Sequence of Cryptococcus heveanensis BCC8398.</title>
        <authorList>
            <consortium name="The Broad Institute Genome Sequencing Platform"/>
            <person name="Cuomo C."/>
            <person name="Litvintseva A."/>
            <person name="Chen Y."/>
            <person name="Heitman J."/>
            <person name="Sun S."/>
            <person name="Springer D."/>
            <person name="Dromer F."/>
            <person name="Young S.K."/>
            <person name="Zeng Q."/>
            <person name="Gargeya S."/>
            <person name="Fitzgerald M."/>
            <person name="Abouelleil A."/>
            <person name="Alvarado L."/>
            <person name="Berlin A.M."/>
            <person name="Chapman S.B."/>
            <person name="Dewar J."/>
            <person name="Goldberg J."/>
            <person name="Griggs A."/>
            <person name="Gujja S."/>
            <person name="Hansen M."/>
            <person name="Howarth C."/>
            <person name="Imamovic A."/>
            <person name="Larimer J."/>
            <person name="McCowan C."/>
            <person name="Murphy C."/>
            <person name="Pearson M."/>
            <person name="Priest M."/>
            <person name="Roberts A."/>
            <person name="Saif S."/>
            <person name="Shea T."/>
            <person name="Sykes S."/>
            <person name="Wortman J."/>
            <person name="Nusbaum C."/>
            <person name="Birren B."/>
        </authorList>
    </citation>
    <scope>NUCLEOTIDE SEQUENCE [LARGE SCALE GENOMIC DNA]</scope>
    <source>
        <strain evidence="2 3">BCC8398</strain>
    </source>
</reference>
<dbReference type="Proteomes" id="UP000092666">
    <property type="component" value="Unassembled WGS sequence"/>
</dbReference>
<evidence type="ECO:0000313" key="3">
    <source>
        <dbReference type="Proteomes" id="UP000092666"/>
    </source>
</evidence>